<proteinExistence type="predicted"/>
<dbReference type="Gramene" id="PAN38433">
    <property type="protein sequence ID" value="PAN38433"/>
    <property type="gene ID" value="PAHAL_7G171600"/>
</dbReference>
<accession>A0A2S3I7W9</accession>
<gene>
    <name evidence="3" type="ORF">PAHAL_7G171600</name>
</gene>
<dbReference type="PANTHER" id="PTHR33735">
    <property type="entry name" value="EXPRESSED PROTEIN"/>
    <property type="match status" value="1"/>
</dbReference>
<feature type="region of interest" description="Disordered" evidence="2">
    <location>
        <begin position="25"/>
        <end position="85"/>
    </location>
</feature>
<organism evidence="3">
    <name type="scientific">Panicum hallii</name>
    <dbReference type="NCBI Taxonomy" id="206008"/>
    <lineage>
        <taxon>Eukaryota</taxon>
        <taxon>Viridiplantae</taxon>
        <taxon>Streptophyta</taxon>
        <taxon>Embryophyta</taxon>
        <taxon>Tracheophyta</taxon>
        <taxon>Spermatophyta</taxon>
        <taxon>Magnoliopsida</taxon>
        <taxon>Liliopsida</taxon>
        <taxon>Poales</taxon>
        <taxon>Poaceae</taxon>
        <taxon>PACMAD clade</taxon>
        <taxon>Panicoideae</taxon>
        <taxon>Panicodae</taxon>
        <taxon>Paniceae</taxon>
        <taxon>Panicinae</taxon>
        <taxon>Panicum</taxon>
        <taxon>Panicum sect. Panicum</taxon>
    </lineage>
</organism>
<dbReference type="EMBL" id="CM008052">
    <property type="protein sequence ID" value="PAN38433.1"/>
    <property type="molecule type" value="Genomic_DNA"/>
</dbReference>
<dbReference type="Proteomes" id="UP000243499">
    <property type="component" value="Chromosome 7"/>
</dbReference>
<protein>
    <recommendedName>
        <fullName evidence="4">Pterin-binding domain-containing protein</fullName>
    </recommendedName>
</protein>
<evidence type="ECO:0008006" key="4">
    <source>
        <dbReference type="Google" id="ProtNLM"/>
    </source>
</evidence>
<reference evidence="3" key="1">
    <citation type="submission" date="2018-04" db="EMBL/GenBank/DDBJ databases">
        <title>WGS assembly of Panicum hallii.</title>
        <authorList>
            <person name="Lovell J."/>
            <person name="Jenkins J."/>
            <person name="Lowry D."/>
            <person name="Mamidi S."/>
            <person name="Sreedasyam A."/>
            <person name="Weng X."/>
            <person name="Barry K."/>
            <person name="Bonette J."/>
            <person name="Campitelli B."/>
            <person name="Daum C."/>
            <person name="Gordon S."/>
            <person name="Gould B."/>
            <person name="Lipzen A."/>
            <person name="Macqueen A."/>
            <person name="Palacio-Mejia J."/>
            <person name="Plott C."/>
            <person name="Shakirov E."/>
            <person name="Shu S."/>
            <person name="Yoshinaga Y."/>
            <person name="Zane M."/>
            <person name="Rokhsar D."/>
            <person name="Grimwood J."/>
            <person name="Schmutz J."/>
            <person name="Juenger T."/>
        </authorList>
    </citation>
    <scope>NUCLEOTIDE SEQUENCE [LARGE SCALE GENOMIC DNA]</scope>
    <source>
        <strain evidence="3">FIL2</strain>
    </source>
</reference>
<name>A0A2S3I7W9_9POAL</name>
<dbReference type="AlphaFoldDB" id="A0A2S3I7W9"/>
<keyword evidence="1" id="KW-0175">Coiled coil</keyword>
<evidence type="ECO:0000313" key="3">
    <source>
        <dbReference type="EMBL" id="PAN38433.1"/>
    </source>
</evidence>
<evidence type="ECO:0000256" key="2">
    <source>
        <dbReference type="SAM" id="MobiDB-lite"/>
    </source>
</evidence>
<feature type="coiled-coil region" evidence="1">
    <location>
        <begin position="149"/>
        <end position="193"/>
    </location>
</feature>
<dbReference type="PANTHER" id="PTHR33735:SF9">
    <property type="entry name" value="OS04G0450600 PROTEIN"/>
    <property type="match status" value="1"/>
</dbReference>
<sequence>MAALSSSAPSITLAFHAFVSPRHGGNKPAIATTSATQRRRGRTGLTMNSSGMNNAGIPPIKGSATRISAADPGSPGPAPSGGNIPIPGIPPWTQWLVGAIVFAVPLYRQFRTMEDEIEKTAEVAIEVIDKVAEETEKIADEAAVAFPGNETLRKAAAKIKAVADEIEEDADKAEALIEKVDEIKAEMDSIVDSIIDKGAKK</sequence>
<evidence type="ECO:0000256" key="1">
    <source>
        <dbReference type="SAM" id="Coils"/>
    </source>
</evidence>